<name>A0A383CAZ1_9ZZZZ</name>
<evidence type="ECO:0008006" key="2">
    <source>
        <dbReference type="Google" id="ProtNLM"/>
    </source>
</evidence>
<dbReference type="EMBL" id="UINC01207308">
    <property type="protein sequence ID" value="SVE29334.1"/>
    <property type="molecule type" value="Genomic_DNA"/>
</dbReference>
<dbReference type="SUPFAM" id="SSF51182">
    <property type="entry name" value="RmlC-like cupins"/>
    <property type="match status" value="1"/>
</dbReference>
<dbReference type="AlphaFoldDB" id="A0A383CAZ1"/>
<organism evidence="1">
    <name type="scientific">marine metagenome</name>
    <dbReference type="NCBI Taxonomy" id="408172"/>
    <lineage>
        <taxon>unclassified sequences</taxon>
        <taxon>metagenomes</taxon>
        <taxon>ecological metagenomes</taxon>
    </lineage>
</organism>
<gene>
    <name evidence="1" type="ORF">METZ01_LOCUS482188</name>
</gene>
<feature type="non-terminal residue" evidence="1">
    <location>
        <position position="48"/>
    </location>
</feature>
<dbReference type="Pfam" id="PF00908">
    <property type="entry name" value="dTDP_sugar_isom"/>
    <property type="match status" value="1"/>
</dbReference>
<evidence type="ECO:0000313" key="1">
    <source>
        <dbReference type="EMBL" id="SVE29334.1"/>
    </source>
</evidence>
<proteinExistence type="predicted"/>
<accession>A0A383CAZ1</accession>
<dbReference type="Gene3D" id="2.60.120.10">
    <property type="entry name" value="Jelly Rolls"/>
    <property type="match status" value="1"/>
</dbReference>
<dbReference type="InterPro" id="IPR014710">
    <property type="entry name" value="RmlC-like_jellyroll"/>
</dbReference>
<protein>
    <recommendedName>
        <fullName evidence="2">dTDP-4-dehydrorhamnose 3,5-epimerase</fullName>
    </recommendedName>
</protein>
<sequence>MEFIQTKISDVILIKPNVIEDHRGFFMESYHSEKFKLGGINTNFVQDN</sequence>
<dbReference type="InterPro" id="IPR000888">
    <property type="entry name" value="RmlC-like"/>
</dbReference>
<dbReference type="InterPro" id="IPR011051">
    <property type="entry name" value="RmlC_Cupin_sf"/>
</dbReference>
<reference evidence="1" key="1">
    <citation type="submission" date="2018-05" db="EMBL/GenBank/DDBJ databases">
        <authorList>
            <person name="Lanie J.A."/>
            <person name="Ng W.-L."/>
            <person name="Kazmierczak K.M."/>
            <person name="Andrzejewski T.M."/>
            <person name="Davidsen T.M."/>
            <person name="Wayne K.J."/>
            <person name="Tettelin H."/>
            <person name="Glass J.I."/>
            <person name="Rusch D."/>
            <person name="Podicherti R."/>
            <person name="Tsui H.-C.T."/>
            <person name="Winkler M.E."/>
        </authorList>
    </citation>
    <scope>NUCLEOTIDE SEQUENCE</scope>
</reference>
<dbReference type="GO" id="GO:0008830">
    <property type="term" value="F:dTDP-4-dehydrorhamnose 3,5-epimerase activity"/>
    <property type="evidence" value="ECO:0007669"/>
    <property type="project" value="InterPro"/>
</dbReference>